<reference evidence="9" key="1">
    <citation type="submission" date="2016-12" db="EMBL/GenBank/DDBJ databases">
        <title>Draft genome sequence of Roseomonas mucosa strain AU37, isolated from a peripheral intravenous catheter.</title>
        <authorList>
            <person name="Choudhury M.A."/>
            <person name="Sidjabat H.E."/>
            <person name="Wailan A.M."/>
            <person name="Zhang L."/>
            <person name="Marsh N.M."/>
            <person name="Rickard C.M."/>
            <person name="Davies M."/>
            <person name="Mcmillan D.J."/>
        </authorList>
    </citation>
    <scope>NUCLEOTIDE SEQUENCE [LARGE SCALE GENOMIC DNA]</scope>
    <source>
        <strain evidence="9">AU37</strain>
    </source>
</reference>
<feature type="transmembrane region" description="Helical" evidence="8">
    <location>
        <begin position="68"/>
        <end position="87"/>
    </location>
</feature>
<evidence type="ECO:0000313" key="9">
    <source>
        <dbReference type="EMBL" id="ONH85139.1"/>
    </source>
</evidence>
<feature type="transmembrane region" description="Helical" evidence="8">
    <location>
        <begin position="92"/>
        <end position="111"/>
    </location>
</feature>
<dbReference type="RefSeq" id="WP_075821616.1">
    <property type="nucleotide sequence ID" value="NZ_CP034924.1"/>
</dbReference>
<dbReference type="Pfam" id="PF04632">
    <property type="entry name" value="FUSC"/>
    <property type="match status" value="1"/>
</dbReference>
<evidence type="ECO:0000256" key="8">
    <source>
        <dbReference type="SAM" id="Phobius"/>
    </source>
</evidence>
<evidence type="ECO:0000313" key="10">
    <source>
        <dbReference type="Proteomes" id="UP000054844"/>
    </source>
</evidence>
<dbReference type="InterPro" id="IPR006726">
    <property type="entry name" value="PHBA_efflux_AaeB/fusaric-R"/>
</dbReference>
<name>A0A1S8DB41_9PROT</name>
<organism evidence="9 10">
    <name type="scientific">Roseomonas mucosa</name>
    <dbReference type="NCBI Taxonomy" id="207340"/>
    <lineage>
        <taxon>Bacteria</taxon>
        <taxon>Pseudomonadati</taxon>
        <taxon>Pseudomonadota</taxon>
        <taxon>Alphaproteobacteria</taxon>
        <taxon>Acetobacterales</taxon>
        <taxon>Roseomonadaceae</taxon>
        <taxon>Roseomonas</taxon>
    </lineage>
</organism>
<dbReference type="STRING" id="207340.APZ41_000755"/>
<dbReference type="EMBL" id="LLWF02000001">
    <property type="protein sequence ID" value="ONH85139.1"/>
    <property type="molecule type" value="Genomic_DNA"/>
</dbReference>
<evidence type="ECO:0000256" key="4">
    <source>
        <dbReference type="ARBA" id="ARBA00022692"/>
    </source>
</evidence>
<feature type="transmembrane region" description="Helical" evidence="8">
    <location>
        <begin position="395"/>
        <end position="414"/>
    </location>
</feature>
<keyword evidence="5 8" id="KW-1133">Transmembrane helix</keyword>
<evidence type="ECO:0000256" key="7">
    <source>
        <dbReference type="SAM" id="MobiDB-lite"/>
    </source>
</evidence>
<gene>
    <name evidence="9" type="ORF">APZ41_000755</name>
</gene>
<evidence type="ECO:0000256" key="1">
    <source>
        <dbReference type="ARBA" id="ARBA00004651"/>
    </source>
</evidence>
<evidence type="ECO:0000256" key="3">
    <source>
        <dbReference type="ARBA" id="ARBA00022475"/>
    </source>
</evidence>
<keyword evidence="3" id="KW-1003">Cell membrane</keyword>
<dbReference type="Proteomes" id="UP000054844">
    <property type="component" value="Unassembled WGS sequence"/>
</dbReference>
<keyword evidence="10" id="KW-1185">Reference proteome</keyword>
<feature type="transmembrane region" description="Helical" evidence="8">
    <location>
        <begin position="143"/>
        <end position="160"/>
    </location>
</feature>
<keyword evidence="2" id="KW-0813">Transport</keyword>
<feature type="transmembrane region" description="Helical" evidence="8">
    <location>
        <begin position="117"/>
        <end position="136"/>
    </location>
</feature>
<evidence type="ECO:0000256" key="6">
    <source>
        <dbReference type="ARBA" id="ARBA00023136"/>
    </source>
</evidence>
<dbReference type="AlphaFoldDB" id="A0A1S8DB41"/>
<dbReference type="GO" id="GO:0005886">
    <property type="term" value="C:plasma membrane"/>
    <property type="evidence" value="ECO:0007669"/>
    <property type="project" value="UniProtKB-SubCell"/>
</dbReference>
<dbReference type="OrthoDB" id="8005649at2"/>
<evidence type="ECO:0000256" key="5">
    <source>
        <dbReference type="ARBA" id="ARBA00022989"/>
    </source>
</evidence>
<dbReference type="PANTHER" id="PTHR30509">
    <property type="entry name" value="P-HYDROXYBENZOIC ACID EFFLUX PUMP SUBUNIT-RELATED"/>
    <property type="match status" value="1"/>
</dbReference>
<sequence length="726" mass="76011">MSAAEGSAGTARSNATGADSTAGGILAAMGRRFRPRLPAWLMGWSHILRTLLAFSIALYAAYALELDSPSSAGLTVLIVASASRGAVLSKSLYRAGGTVVGALASITLVAWFAQAPWLFILGFSLWLGLCTFAASLLRYFRSYGAVLAGYTIALIALSAVQDPDNVFHLATARIAVVSLGILVTAVVFLVTDLGPRRGEVRAGITRLVAAVAAVTRQALMREDAATVRAARSKVVGELSALDQTVEFASVEDTGFGRHADGVRLAVAELFAVLTASQRTARLLADPALAWEPQVPATRQRLTGLMDRLAALAPDTPLDALRSDIHAAQAETARATATCRDLPVLVALERADAMLRQLVRIMDTLTDLRDDTPRTPALQLRIYANPVTAARNGVRAALAVFLGGAFWLVSGWSSGASTLVMLGPMCALLSTTDSAAAASIGFFKGLIIAIPVGLIVAYAILPMMNSFPLLLLSTLPFVALGVWLSQRPKTIGLGTAFQIFFMVTVSPGNPMNYQLSSALDGAFANLIGGFCGVLAFRVLLPPDPVAEAQVLQRSLVRAVRRLARGRLMPWLVWEHLQHQKLVRLSRRLAAVAPARRGDAISDGGSAVLIGRALIRARLIASRPDMPPAGATIVARAVGAFGRVDTAPAEVAAEARRATAELTALDGANAVVFHAAAMLSEAAAILTERAHFFLIGQDWLAEPPGKGLPPGSQGGSGGGAPAVARGAA</sequence>
<feature type="transmembrane region" description="Helical" evidence="8">
    <location>
        <begin position="466"/>
        <end position="484"/>
    </location>
</feature>
<proteinExistence type="predicted"/>
<feature type="region of interest" description="Disordered" evidence="7">
    <location>
        <begin position="702"/>
        <end position="726"/>
    </location>
</feature>
<protein>
    <recommendedName>
        <fullName evidence="11">FUSC family protein</fullName>
    </recommendedName>
</protein>
<feature type="transmembrane region" description="Helical" evidence="8">
    <location>
        <begin position="166"/>
        <end position="191"/>
    </location>
</feature>
<keyword evidence="6 8" id="KW-0472">Membrane</keyword>
<comment type="caution">
    <text evidence="9">The sequence shown here is derived from an EMBL/GenBank/DDBJ whole genome shotgun (WGS) entry which is preliminary data.</text>
</comment>
<evidence type="ECO:0000256" key="2">
    <source>
        <dbReference type="ARBA" id="ARBA00022448"/>
    </source>
</evidence>
<dbReference type="GO" id="GO:0022857">
    <property type="term" value="F:transmembrane transporter activity"/>
    <property type="evidence" value="ECO:0007669"/>
    <property type="project" value="InterPro"/>
</dbReference>
<dbReference type="PANTHER" id="PTHR30509:SF9">
    <property type="entry name" value="MULTIDRUG RESISTANCE PROTEIN MDTO"/>
    <property type="match status" value="1"/>
</dbReference>
<evidence type="ECO:0008006" key="11">
    <source>
        <dbReference type="Google" id="ProtNLM"/>
    </source>
</evidence>
<feature type="transmembrane region" description="Helical" evidence="8">
    <location>
        <begin position="39"/>
        <end position="62"/>
    </location>
</feature>
<feature type="transmembrane region" description="Helical" evidence="8">
    <location>
        <begin position="434"/>
        <end position="459"/>
    </location>
</feature>
<keyword evidence="4 8" id="KW-0812">Transmembrane</keyword>
<accession>A0A1S8DB41</accession>
<comment type="subcellular location">
    <subcellularLocation>
        <location evidence="1">Cell membrane</location>
        <topology evidence="1">Multi-pass membrane protein</topology>
    </subcellularLocation>
</comment>